<dbReference type="InterPro" id="IPR014721">
    <property type="entry name" value="Ribsml_uS5_D2-typ_fold_subgr"/>
</dbReference>
<comment type="similarity">
    <text evidence="1">Belongs to the DNA mismatch repair MutL/HexB family.</text>
</comment>
<feature type="region of interest" description="Disordered" evidence="5">
    <location>
        <begin position="500"/>
        <end position="529"/>
    </location>
</feature>
<dbReference type="GO" id="GO:0030983">
    <property type="term" value="F:mismatched DNA binding"/>
    <property type="evidence" value="ECO:0007669"/>
    <property type="project" value="InterPro"/>
</dbReference>
<organism evidence="7 8">
    <name type="scientific">Psittacicella gerlachiana</name>
    <dbReference type="NCBI Taxonomy" id="2028574"/>
    <lineage>
        <taxon>Bacteria</taxon>
        <taxon>Pseudomonadati</taxon>
        <taxon>Pseudomonadota</taxon>
        <taxon>Gammaproteobacteria</taxon>
        <taxon>Pasteurellales</taxon>
        <taxon>Psittacicellaceae</taxon>
        <taxon>Psittacicella</taxon>
    </lineage>
</organism>
<dbReference type="PANTHER" id="PTHR10073:SF12">
    <property type="entry name" value="DNA MISMATCH REPAIR PROTEIN MLH1"/>
    <property type="match status" value="1"/>
</dbReference>
<dbReference type="NCBIfam" id="TIGR00585">
    <property type="entry name" value="mutl"/>
    <property type="match status" value="1"/>
</dbReference>
<keyword evidence="4" id="KW-0234">DNA repair</keyword>
<dbReference type="PANTHER" id="PTHR10073">
    <property type="entry name" value="DNA MISMATCH REPAIR PROTEIN MLH, PMS, MUTL"/>
    <property type="match status" value="1"/>
</dbReference>
<evidence type="ECO:0000256" key="5">
    <source>
        <dbReference type="SAM" id="MobiDB-lite"/>
    </source>
</evidence>
<dbReference type="EMBL" id="NRJF01000190">
    <property type="protein sequence ID" value="RIY33615.1"/>
    <property type="molecule type" value="Genomic_DNA"/>
</dbReference>
<evidence type="ECO:0000313" key="7">
    <source>
        <dbReference type="EMBL" id="RIY33615.1"/>
    </source>
</evidence>
<dbReference type="InterPro" id="IPR002099">
    <property type="entry name" value="MutL/Mlh/PMS"/>
</dbReference>
<comment type="caution">
    <text evidence="7">The sequence shown here is derived from an EMBL/GenBank/DDBJ whole genome shotgun (WGS) entry which is preliminary data.</text>
</comment>
<dbReference type="PROSITE" id="PS00058">
    <property type="entry name" value="DNA_MISMATCH_REPAIR_1"/>
    <property type="match status" value="1"/>
</dbReference>
<evidence type="ECO:0000313" key="8">
    <source>
        <dbReference type="Proteomes" id="UP000265964"/>
    </source>
</evidence>
<dbReference type="Pfam" id="PF01119">
    <property type="entry name" value="DNA_mis_repair"/>
    <property type="match status" value="1"/>
</dbReference>
<sequence length="787" mass="89843">MTKIQVLPPLVANQIAAGEVVERPASIVKELIENSIDAQSTQILIEIEDGGKQLIRIRDNGIGIEKEQLDLALAPHATSKLRDIADLETLISYGFRGEALASISSVSKLTLTSRHQQAEVGWQIYNQGKEYRTSSSPIAHPIGTTIEVQELFYNTPARQKFLKSANVEFNHIEDLIQRLAIVNPHIDWTLTHNGKQRLRLPKLEKEAFRERILQAMPQTFSDTAVEICASVKLFNLKLRLILEPNAALSLKSNRIQYSYINQRMIKDKVIISAVKQAFTELFNNVNLNYILFLEIDSSALDINVHPAKAEVRFVDAHKVHSFIFQNLYVQLAKIRNFDPKIVDLVLANRNEDQELIDRSQLELKEVITQTPSNFTFKSKQQDFTSKTVKISSFDNKKEFESFKNLKSIPKTQELKTSTVKPKEFIHATKLDDALVTSDDPLLEQLTEDLFKLPASESKENLPTPKEVNSICNSLLTSAEQKQENFDLQNHKSTDLIQSFSQPTLEQSQASQSKQGNQNLQSQNTKESHNNQLQTDFAYFKQLAEESKQEQKPFATQAEKKFSFNYQQIKEQRQAEKNKQTMLASLLGEAEVKDQFTPSVKANESISLNTKTSSLFKQLMDQELNCSSPVIAGVKINLNLASWLTPEVFNLLLENTDLKEKLLKRHEPLNPQDFTRPHWFIQKLEQKFTILTSLEQQTLWQYQSKVYLVDNLTLASTIAKYLLAQASLINLSEYKEQKEKLINFAHFLQTNDLAQEQVFATCLLLCEGLDLFQDELISQLQELSYPIL</sequence>
<dbReference type="AlphaFoldDB" id="A0A3A1Y7M4"/>
<feature type="domain" description="DNA mismatch repair protein S5" evidence="6">
    <location>
        <begin position="212"/>
        <end position="332"/>
    </location>
</feature>
<keyword evidence="8" id="KW-1185">Reference proteome</keyword>
<dbReference type="Pfam" id="PF13589">
    <property type="entry name" value="HATPase_c_3"/>
    <property type="match status" value="1"/>
</dbReference>
<protein>
    <recommendedName>
        <fullName evidence="2">DNA mismatch repair protein MutL</fullName>
    </recommendedName>
</protein>
<dbReference type="Gene3D" id="3.30.565.10">
    <property type="entry name" value="Histidine kinase-like ATPase, C-terminal domain"/>
    <property type="match status" value="1"/>
</dbReference>
<dbReference type="InterPro" id="IPR014762">
    <property type="entry name" value="DNA_mismatch_repair_CS"/>
</dbReference>
<dbReference type="InterPro" id="IPR013507">
    <property type="entry name" value="DNA_mismatch_S5_2-like"/>
</dbReference>
<dbReference type="SMART" id="SM01340">
    <property type="entry name" value="DNA_mis_repair"/>
    <property type="match status" value="1"/>
</dbReference>
<accession>A0A3A1Y7M4</accession>
<gene>
    <name evidence="7" type="ORF">CKF59_06265</name>
</gene>
<dbReference type="SUPFAM" id="SSF54211">
    <property type="entry name" value="Ribosomal protein S5 domain 2-like"/>
    <property type="match status" value="1"/>
</dbReference>
<proteinExistence type="inferred from homology"/>
<dbReference type="GO" id="GO:0032300">
    <property type="term" value="C:mismatch repair complex"/>
    <property type="evidence" value="ECO:0007669"/>
    <property type="project" value="InterPro"/>
</dbReference>
<evidence type="ECO:0000256" key="1">
    <source>
        <dbReference type="ARBA" id="ARBA00006082"/>
    </source>
</evidence>
<evidence type="ECO:0000256" key="3">
    <source>
        <dbReference type="ARBA" id="ARBA00022763"/>
    </source>
</evidence>
<dbReference type="GO" id="GO:0005524">
    <property type="term" value="F:ATP binding"/>
    <property type="evidence" value="ECO:0007669"/>
    <property type="project" value="InterPro"/>
</dbReference>
<dbReference type="OrthoDB" id="9763467at2"/>
<dbReference type="GO" id="GO:0006298">
    <property type="term" value="P:mismatch repair"/>
    <property type="evidence" value="ECO:0007669"/>
    <property type="project" value="InterPro"/>
</dbReference>
<dbReference type="GO" id="GO:0016887">
    <property type="term" value="F:ATP hydrolysis activity"/>
    <property type="evidence" value="ECO:0007669"/>
    <property type="project" value="InterPro"/>
</dbReference>
<evidence type="ECO:0000256" key="4">
    <source>
        <dbReference type="ARBA" id="ARBA00023204"/>
    </source>
</evidence>
<dbReference type="FunFam" id="3.30.565.10:FF:000003">
    <property type="entry name" value="DNA mismatch repair endonuclease MutL"/>
    <property type="match status" value="1"/>
</dbReference>
<evidence type="ECO:0000256" key="2">
    <source>
        <dbReference type="ARBA" id="ARBA00021975"/>
    </source>
</evidence>
<evidence type="ECO:0000259" key="6">
    <source>
        <dbReference type="SMART" id="SM01340"/>
    </source>
</evidence>
<reference evidence="7 8" key="1">
    <citation type="submission" date="2017-08" db="EMBL/GenBank/DDBJ databases">
        <title>Reclassification of Bisgaard taxon 37 and 44.</title>
        <authorList>
            <person name="Christensen H."/>
        </authorList>
    </citation>
    <scope>NUCLEOTIDE SEQUENCE [LARGE SCALE GENOMIC DNA]</scope>
    <source>
        <strain evidence="7 8">EEAB3T1</strain>
    </source>
</reference>
<dbReference type="SUPFAM" id="SSF55874">
    <property type="entry name" value="ATPase domain of HSP90 chaperone/DNA topoisomerase II/histidine kinase"/>
    <property type="match status" value="1"/>
</dbReference>
<dbReference type="Proteomes" id="UP000265964">
    <property type="component" value="Unassembled WGS sequence"/>
</dbReference>
<dbReference type="InterPro" id="IPR020568">
    <property type="entry name" value="Ribosomal_Su5_D2-typ_SF"/>
</dbReference>
<keyword evidence="3" id="KW-0227">DNA damage</keyword>
<dbReference type="RefSeq" id="WP_119535097.1">
    <property type="nucleotide sequence ID" value="NZ_NRJF01000190.1"/>
</dbReference>
<dbReference type="CDD" id="cd16926">
    <property type="entry name" value="HATPase_MutL-MLH-PMS-like"/>
    <property type="match status" value="1"/>
</dbReference>
<name>A0A3A1Y7M4_9GAMM</name>
<dbReference type="InterPro" id="IPR036890">
    <property type="entry name" value="HATPase_C_sf"/>
</dbReference>
<dbReference type="InterPro" id="IPR038973">
    <property type="entry name" value="MutL/Mlh/Pms-like"/>
</dbReference>
<dbReference type="Gene3D" id="3.30.230.10">
    <property type="match status" value="1"/>
</dbReference>
<dbReference type="GO" id="GO:0140664">
    <property type="term" value="F:ATP-dependent DNA damage sensor activity"/>
    <property type="evidence" value="ECO:0007669"/>
    <property type="project" value="InterPro"/>
</dbReference>